<dbReference type="AlphaFoldDB" id="A0AAW2IR03"/>
<accession>A0AAW2IR03</accession>
<feature type="region of interest" description="Disordered" evidence="1">
    <location>
        <begin position="178"/>
        <end position="198"/>
    </location>
</feature>
<feature type="compositionally biased region" description="Acidic residues" evidence="1">
    <location>
        <begin position="189"/>
        <end position="198"/>
    </location>
</feature>
<feature type="compositionally biased region" description="Basic and acidic residues" evidence="1">
    <location>
        <begin position="178"/>
        <end position="188"/>
    </location>
</feature>
<reference evidence="2" key="1">
    <citation type="submission" date="2020-06" db="EMBL/GenBank/DDBJ databases">
        <authorList>
            <person name="Li T."/>
            <person name="Hu X."/>
            <person name="Zhang T."/>
            <person name="Song X."/>
            <person name="Zhang H."/>
            <person name="Dai N."/>
            <person name="Sheng W."/>
            <person name="Hou X."/>
            <person name="Wei L."/>
        </authorList>
    </citation>
    <scope>NUCLEOTIDE SEQUENCE</scope>
    <source>
        <strain evidence="2">G02</strain>
        <tissue evidence="2">Leaf</tissue>
    </source>
</reference>
<dbReference type="EMBL" id="JACGWJ010001128">
    <property type="protein sequence ID" value="KAL0284551.1"/>
    <property type="molecule type" value="Genomic_DNA"/>
</dbReference>
<reference evidence="2" key="2">
    <citation type="journal article" date="2024" name="Plant">
        <title>Genomic evolution and insights into agronomic trait innovations of Sesamum species.</title>
        <authorList>
            <person name="Miao H."/>
            <person name="Wang L."/>
            <person name="Qu L."/>
            <person name="Liu H."/>
            <person name="Sun Y."/>
            <person name="Le M."/>
            <person name="Wang Q."/>
            <person name="Wei S."/>
            <person name="Zheng Y."/>
            <person name="Lin W."/>
            <person name="Duan Y."/>
            <person name="Cao H."/>
            <person name="Xiong S."/>
            <person name="Wang X."/>
            <person name="Wei L."/>
            <person name="Li C."/>
            <person name="Ma Q."/>
            <person name="Ju M."/>
            <person name="Zhao R."/>
            <person name="Li G."/>
            <person name="Mu C."/>
            <person name="Tian Q."/>
            <person name="Mei H."/>
            <person name="Zhang T."/>
            <person name="Gao T."/>
            <person name="Zhang H."/>
        </authorList>
    </citation>
    <scope>NUCLEOTIDE SEQUENCE</scope>
    <source>
        <strain evidence="2">G02</strain>
    </source>
</reference>
<comment type="caution">
    <text evidence="2">The sequence shown here is derived from an EMBL/GenBank/DDBJ whole genome shotgun (WGS) entry which is preliminary data.</text>
</comment>
<name>A0AAW2IR03_SESRA</name>
<dbReference type="InterPro" id="IPR004242">
    <property type="entry name" value="Transposase_21"/>
</dbReference>
<gene>
    <name evidence="2" type="ORF">Sradi_7194300</name>
</gene>
<organism evidence="2">
    <name type="scientific">Sesamum radiatum</name>
    <name type="common">Black benniseed</name>
    <dbReference type="NCBI Taxonomy" id="300843"/>
    <lineage>
        <taxon>Eukaryota</taxon>
        <taxon>Viridiplantae</taxon>
        <taxon>Streptophyta</taxon>
        <taxon>Embryophyta</taxon>
        <taxon>Tracheophyta</taxon>
        <taxon>Spermatophyta</taxon>
        <taxon>Magnoliopsida</taxon>
        <taxon>eudicotyledons</taxon>
        <taxon>Gunneridae</taxon>
        <taxon>Pentapetalae</taxon>
        <taxon>asterids</taxon>
        <taxon>lamiids</taxon>
        <taxon>Lamiales</taxon>
        <taxon>Pedaliaceae</taxon>
        <taxon>Sesamum</taxon>
    </lineage>
</organism>
<dbReference type="PANTHER" id="PTHR10775:SF188">
    <property type="entry name" value="TRANSPOSASE-ASSOCIATED DOMAIN-CONTAINING PROTEIN"/>
    <property type="match status" value="1"/>
</dbReference>
<protein>
    <submittedName>
        <fullName evidence="2">Uncharacterized protein</fullName>
    </submittedName>
</protein>
<sequence>MAHPSHGDAWKHFDRTHPSFASDARNVRLGLCTDGFSPFGNSSTPYSCWPVIITVYNLPPWMCMQEPFMFLNMVIPGPKSPGKNIDVFLRPLIDELKILWTSGVQTYDVCNKQNFNMRATLLWTTSDFPAHAMLSGWSTHGWLACPYCMDMTKSFNLRYARCVNEDECKFYGMKSHDCHDEDHNSSDSDKDDDMEIDD</sequence>
<dbReference type="Pfam" id="PF02992">
    <property type="entry name" value="Transposase_21"/>
    <property type="match status" value="1"/>
</dbReference>
<evidence type="ECO:0000313" key="2">
    <source>
        <dbReference type="EMBL" id="KAL0284551.1"/>
    </source>
</evidence>
<evidence type="ECO:0000256" key="1">
    <source>
        <dbReference type="SAM" id="MobiDB-lite"/>
    </source>
</evidence>
<dbReference type="PANTHER" id="PTHR10775">
    <property type="entry name" value="OS08G0208400 PROTEIN"/>
    <property type="match status" value="1"/>
</dbReference>
<proteinExistence type="predicted"/>